<keyword evidence="3" id="KW-0472">Membrane</keyword>
<dbReference type="CDD" id="cd00688">
    <property type="entry name" value="ISOPREN_C2_like"/>
    <property type="match status" value="1"/>
</dbReference>
<keyword evidence="4" id="KW-0732">Signal</keyword>
<dbReference type="SUPFAM" id="SSF48239">
    <property type="entry name" value="Terpenoid cyclases/Protein prenyltransferases"/>
    <property type="match status" value="1"/>
</dbReference>
<feature type="compositionally biased region" description="Basic and acidic residues" evidence="2">
    <location>
        <begin position="885"/>
        <end position="899"/>
    </location>
</feature>
<feature type="transmembrane region" description="Helical" evidence="3">
    <location>
        <begin position="900"/>
        <end position="923"/>
    </location>
</feature>
<evidence type="ECO:0000256" key="2">
    <source>
        <dbReference type="SAM" id="MobiDB-lite"/>
    </source>
</evidence>
<dbReference type="RefSeq" id="WP_173748832.1">
    <property type="nucleotide sequence ID" value="NZ_JAAITA010000005.1"/>
</dbReference>
<dbReference type="EMBL" id="JAAITA010000005">
    <property type="protein sequence ID" value="NSJ85790.1"/>
    <property type="molecule type" value="Genomic_DNA"/>
</dbReference>
<feature type="compositionally biased region" description="Low complexity" evidence="2">
    <location>
        <begin position="681"/>
        <end position="697"/>
    </location>
</feature>
<comment type="caution">
    <text evidence="5">The sequence shown here is derived from an EMBL/GenBank/DDBJ whole genome shotgun (WGS) entry which is preliminary data.</text>
</comment>
<reference evidence="5 6" key="1">
    <citation type="journal article" date="2020" name="Cell Host Microbe">
        <title>Functional and Genomic Variation between Human-Derived Isolates of Lachnospiraceae Reveals Inter- and Intra-Species Diversity.</title>
        <authorList>
            <person name="Sorbara M.T."/>
            <person name="Littmann E.R."/>
            <person name="Fontana E."/>
            <person name="Moody T.U."/>
            <person name="Kohout C.E."/>
            <person name="Gjonbalaj M."/>
            <person name="Eaton V."/>
            <person name="Seok R."/>
            <person name="Leiner I.M."/>
            <person name="Pamer E.G."/>
        </authorList>
    </citation>
    <scope>NUCLEOTIDE SEQUENCE [LARGE SCALE GENOMIC DNA]</scope>
    <source>
        <strain evidence="5 6">MSK.15.26</strain>
    </source>
</reference>
<evidence type="ECO:0000313" key="5">
    <source>
        <dbReference type="EMBL" id="NSJ85790.1"/>
    </source>
</evidence>
<organism evidence="5 6">
    <name type="scientific">Blautia hansenii</name>
    <name type="common">Ruminococcus hansenii</name>
    <dbReference type="NCBI Taxonomy" id="1322"/>
    <lineage>
        <taxon>Bacteria</taxon>
        <taxon>Bacillati</taxon>
        <taxon>Bacillota</taxon>
        <taxon>Clostridia</taxon>
        <taxon>Lachnospirales</taxon>
        <taxon>Lachnospiraceae</taxon>
        <taxon>Blautia</taxon>
    </lineage>
</organism>
<feature type="region of interest" description="Disordered" evidence="2">
    <location>
        <begin position="861"/>
        <end position="899"/>
    </location>
</feature>
<keyword evidence="1" id="KW-0175">Coiled coil</keyword>
<evidence type="ECO:0000256" key="1">
    <source>
        <dbReference type="SAM" id="Coils"/>
    </source>
</evidence>
<feature type="region of interest" description="Disordered" evidence="2">
    <location>
        <begin position="674"/>
        <end position="712"/>
    </location>
</feature>
<gene>
    <name evidence="5" type="ORF">G5A70_06320</name>
</gene>
<feature type="signal peptide" evidence="4">
    <location>
        <begin position="1"/>
        <end position="27"/>
    </location>
</feature>
<dbReference type="InterPro" id="IPR008930">
    <property type="entry name" value="Terpenoid_cyclase/PrenylTrfase"/>
</dbReference>
<dbReference type="Gene3D" id="1.50.10.20">
    <property type="match status" value="1"/>
</dbReference>
<evidence type="ECO:0000256" key="3">
    <source>
        <dbReference type="SAM" id="Phobius"/>
    </source>
</evidence>
<evidence type="ECO:0000313" key="6">
    <source>
        <dbReference type="Proteomes" id="UP000822142"/>
    </source>
</evidence>
<protein>
    <submittedName>
        <fullName evidence="5">Cell surface protein</fullName>
    </submittedName>
</protein>
<feature type="compositionally biased region" description="Low complexity" evidence="2">
    <location>
        <begin position="864"/>
        <end position="873"/>
    </location>
</feature>
<sequence length="928" mass="101417">MNRKKLKLVVSAMSILLAVQSPGAVLADTGQETAVEAQVSTEETVSEPGTEEILNGMGTEITQESEGYQEEILPGTADEVLPGTGEEESQILRGTADIAEAQNPTVQEALDKAEKYLQSAVTSPVVDTIGGEWSVMAMARAGYLSDTAKANYLANLYMKLDDTNGVLHNAKYTEYSRVIMALSSIGTDPSRINGYNLLKPLAKFEKVNQQGINGTIFALIALDTKDYEIPEREGEGTQTTRENLIQKILSQELSGGGWALQGKVADPDITAMAMQALAPYKERADVGAALNRGLDKLASMQDADGGYGSSYISEGEEPVKNLESTAQVVIALSAIDVSLLEQDKFMKNGKTLLDEILRFQKEDGSFEHIKGGGSDAMATDQGTLALLAWSRAVNGQTSLYDMTDTETPDEGTESEENIEAFRSKLNALPEQITLAEKQRVYNLKVELELLKDFEEKESFRNILQAKGEEIDRQEAEVEALDHRIWNELNPLKITLKEKDTVEELLSIYHTLPENNKSFVTRIDDLRIAESIVDKLERGIIGKEIFEKAQASRMDYIYEGEGYTIRVKGKKIAEPADMNAEVEIQQKEDALQFALKHEGELPGEVEISMPCTFKGGVFMLYNINGNEMQWTGAVDGVLTCDVSAGGIYTLKKGNMGFEDETEALSGTSDITTDESVLKGTKKSANTAKKSTSAGSAKKSAAKKKTESNTTEAEVKNGVVEKAAFEAVKGKDKNLKIKGETGKDKPYTLTVNGKDIKTVKDMKVGIREGSDYAEDIQKLSENPYIFSFDEKGELPGEMQVELTTGQEDGKYLLMKYKEKERKAEYIQKVTVKDKQTKFLVKTGGEYFIAKKAKTKSLNELEEKEAASAAANTEKTVTAKKSTGADAENSKKTSAEAAEEKSALPAVLTGTVVALAGIAGGIIWYIKRKRQ</sequence>
<evidence type="ECO:0000256" key="4">
    <source>
        <dbReference type="SAM" id="SignalP"/>
    </source>
</evidence>
<keyword evidence="3" id="KW-1133">Transmembrane helix</keyword>
<keyword evidence="6" id="KW-1185">Reference proteome</keyword>
<feature type="coiled-coil region" evidence="1">
    <location>
        <begin position="456"/>
        <end position="483"/>
    </location>
</feature>
<feature type="chain" id="PRO_5047269184" evidence="4">
    <location>
        <begin position="28"/>
        <end position="928"/>
    </location>
</feature>
<dbReference type="Proteomes" id="UP000822142">
    <property type="component" value="Unassembled WGS sequence"/>
</dbReference>
<name>A0ABX2I9N4_BLAHA</name>
<proteinExistence type="predicted"/>
<accession>A0ABX2I9N4</accession>
<keyword evidence="3" id="KW-0812">Transmembrane</keyword>